<dbReference type="PROSITE" id="PS50076">
    <property type="entry name" value="DNAJ_2"/>
    <property type="match status" value="1"/>
</dbReference>
<keyword evidence="6" id="KW-1048">Host nucleus</keyword>
<dbReference type="GO" id="GO:0030430">
    <property type="term" value="C:host cell cytoplasm"/>
    <property type="evidence" value="ECO:0007669"/>
    <property type="project" value="UniProtKB-SubCell"/>
</dbReference>
<evidence type="ECO:0000256" key="12">
    <source>
        <dbReference type="ARBA" id="ARBA00022990"/>
    </source>
</evidence>
<keyword evidence="7" id="KW-0945">Host-virus interaction</keyword>
<proteinExistence type="predicted"/>
<dbReference type="SUPFAM" id="SSF161240">
    <property type="entry name" value="T-antigen specific domain-like"/>
    <property type="match status" value="1"/>
</dbReference>
<reference evidence="19" key="1">
    <citation type="journal article" date="2017" name="J. Infect. Dis.">
        <title>Archetype JC Polyomavirus (JCPyV) Prevails in a Rare Case of JCPyV Nephropathy and in Stable Renal Transplant Recipients With JCPyV Viruria.</title>
        <authorList>
            <person name="Seppala H.M."/>
            <person name="Helantera I.T."/>
            <person name="Laine P.K.S."/>
            <person name="Lautenschlager I.T."/>
            <person name="Paulin L.G."/>
            <person name="Jahnukainen T.J."/>
            <person name="Auvinen P.O.V."/>
            <person name="Auvinen E."/>
        </authorList>
    </citation>
    <scope>NUCLEOTIDE SEQUENCE</scope>
    <source>
        <strain evidence="19">#3</strain>
    </source>
</reference>
<organismHost>
    <name type="scientific">Homo sapiens</name>
    <name type="common">Human</name>
    <dbReference type="NCBI Taxonomy" id="9606"/>
</organismHost>
<keyword evidence="5" id="KW-0597">Phosphoprotein</keyword>
<dbReference type="SMART" id="SM00271">
    <property type="entry name" value="DnaJ"/>
    <property type="match status" value="1"/>
</dbReference>
<keyword evidence="12" id="KW-0007">Acetylation</keyword>
<sequence length="172" mass="20237">MDKVLNREESMELMDLLGLDRSAWGNIPVMRKAYLKKCKELHPDKGGDEDKMKRMNFLYKKMEQGVKVAHQPDFGTWNSSEVGCDFPPNSDTLYCKEWPNCATNPSVHCPCLMCMLKLRHRNRKFLRSSPLVWIDCYCFNCFRQWFGCDLTQEALHCWEKVLGDTPYRDLKL</sequence>
<keyword evidence="10" id="KW-0863">Zinc-finger</keyword>
<organism evidence="19">
    <name type="scientific">JC polyomavirus</name>
    <name type="common">JCPyV</name>
    <name type="synonym">JCV</name>
    <dbReference type="NCBI Taxonomy" id="10632"/>
    <lineage>
        <taxon>Viruses</taxon>
        <taxon>Monodnaviria</taxon>
        <taxon>Shotokuvirae</taxon>
        <taxon>Cossaviricota</taxon>
        <taxon>Papovaviricetes</taxon>
        <taxon>Sepolyvirales</taxon>
        <taxon>Polyomaviridae</taxon>
        <taxon>Betapolyomavirus</taxon>
        <taxon>Betapolyomavirus secuhominis</taxon>
    </lineage>
</organism>
<keyword evidence="8" id="KW-1090">Inhibition of host innate immune response by virus</keyword>
<dbReference type="Gene3D" id="1.10.287.110">
    <property type="entry name" value="DnaJ domain"/>
    <property type="match status" value="1"/>
</dbReference>
<evidence type="ECO:0000256" key="17">
    <source>
        <dbReference type="ARBA" id="ARBA00023280"/>
    </source>
</evidence>
<evidence type="ECO:0000256" key="14">
    <source>
        <dbReference type="ARBA" id="ARBA00023159"/>
    </source>
</evidence>
<dbReference type="InterPro" id="IPR036869">
    <property type="entry name" value="J_dom_sf"/>
</dbReference>
<evidence type="ECO:0000256" key="6">
    <source>
        <dbReference type="ARBA" id="ARBA00022562"/>
    </source>
</evidence>
<keyword evidence="17" id="KW-0899">Viral immunoevasion</keyword>
<evidence type="ECO:0000256" key="1">
    <source>
        <dbReference type="ARBA" id="ARBA00004147"/>
    </source>
</evidence>
<keyword evidence="15" id="KW-0804">Transcription</keyword>
<evidence type="ECO:0000256" key="4">
    <source>
        <dbReference type="ARBA" id="ARBA00022518"/>
    </source>
</evidence>
<dbReference type="SUPFAM" id="SSF46565">
    <property type="entry name" value="Chaperone J-domain"/>
    <property type="match status" value="1"/>
</dbReference>
<keyword evidence="14" id="KW-0010">Activator</keyword>
<evidence type="ECO:0000256" key="2">
    <source>
        <dbReference type="ARBA" id="ARBA00004192"/>
    </source>
</evidence>
<evidence type="ECO:0000256" key="15">
    <source>
        <dbReference type="ARBA" id="ARBA00023163"/>
    </source>
</evidence>
<evidence type="ECO:0000256" key="8">
    <source>
        <dbReference type="ARBA" id="ARBA00022632"/>
    </source>
</evidence>
<evidence type="ECO:0000259" key="18">
    <source>
        <dbReference type="PROSITE" id="PS50076"/>
    </source>
</evidence>
<protein>
    <recommendedName>
        <fullName evidence="3">Small t antigen</fullName>
    </recommendedName>
</protein>
<keyword evidence="16" id="KW-1035">Host cytoplasm</keyword>
<evidence type="ECO:0000256" key="3">
    <source>
        <dbReference type="ARBA" id="ARBA00016539"/>
    </source>
</evidence>
<evidence type="ECO:0000256" key="11">
    <source>
        <dbReference type="ARBA" id="ARBA00022833"/>
    </source>
</evidence>
<comment type="subcellular location">
    <subcellularLocation>
        <location evidence="2">Host cytoplasm</location>
    </subcellularLocation>
    <subcellularLocation>
        <location evidence="1">Host nucleus</location>
    </subcellularLocation>
</comment>
<reference evidence="19" key="2">
    <citation type="submission" date="2017-08" db="EMBL/GenBank/DDBJ databases">
        <authorList>
            <person name="de Groot N.N."/>
        </authorList>
    </citation>
    <scope>NUCLEOTIDE SEQUENCE</scope>
    <source>
        <strain evidence="19">#3</strain>
    </source>
</reference>
<dbReference type="FunFam" id="1.10.287.110:FF:000161">
    <property type="entry name" value="Small t antigen"/>
    <property type="match status" value="1"/>
</dbReference>
<evidence type="ECO:0000256" key="10">
    <source>
        <dbReference type="ARBA" id="ARBA00022771"/>
    </source>
</evidence>
<dbReference type="Pfam" id="PF02380">
    <property type="entry name" value="Papo_T_antigen"/>
    <property type="match status" value="1"/>
</dbReference>
<dbReference type="GO" id="GO:0008270">
    <property type="term" value="F:zinc ion binding"/>
    <property type="evidence" value="ECO:0007669"/>
    <property type="project" value="UniProtKB-KW"/>
</dbReference>
<dbReference type="EMBL" id="MF662182">
    <property type="protein sequence ID" value="ASV51762.1"/>
    <property type="molecule type" value="Genomic_DNA"/>
</dbReference>
<keyword evidence="11" id="KW-0862">Zinc</keyword>
<feature type="domain" description="J" evidence="18">
    <location>
        <begin position="12"/>
        <end position="75"/>
    </location>
</feature>
<dbReference type="InterPro" id="IPR003354">
    <property type="entry name" value="Papo_T_antigen"/>
</dbReference>
<keyword evidence="4" id="KW-0244">Early protein</keyword>
<dbReference type="GO" id="GO:0052170">
    <property type="term" value="P:symbiont-mediated suppression of host innate immune response"/>
    <property type="evidence" value="ECO:0007669"/>
    <property type="project" value="UniProtKB-KW"/>
</dbReference>
<evidence type="ECO:0000256" key="9">
    <source>
        <dbReference type="ARBA" id="ARBA00022723"/>
    </source>
</evidence>
<evidence type="ECO:0000256" key="16">
    <source>
        <dbReference type="ARBA" id="ARBA00023200"/>
    </source>
</evidence>
<accession>A0A286R3T1</accession>
<dbReference type="GO" id="GO:0042025">
    <property type="term" value="C:host cell nucleus"/>
    <property type="evidence" value="ECO:0007669"/>
    <property type="project" value="UniProtKB-SubCell"/>
</dbReference>
<evidence type="ECO:0000313" key="19">
    <source>
        <dbReference type="EMBL" id="ASV51762.1"/>
    </source>
</evidence>
<keyword evidence="9" id="KW-0479">Metal-binding</keyword>
<keyword evidence="13" id="KW-0805">Transcription regulation</keyword>
<dbReference type="Gene3D" id="1.20.120.1860">
    <property type="entry name" value="Small t-antigen, unique domain"/>
    <property type="match status" value="1"/>
</dbReference>
<dbReference type="InterPro" id="IPR001623">
    <property type="entry name" value="DnaJ_domain"/>
</dbReference>
<evidence type="ECO:0000256" key="13">
    <source>
        <dbReference type="ARBA" id="ARBA00023015"/>
    </source>
</evidence>
<evidence type="ECO:0000256" key="7">
    <source>
        <dbReference type="ARBA" id="ARBA00022581"/>
    </source>
</evidence>
<evidence type="ECO:0000256" key="5">
    <source>
        <dbReference type="ARBA" id="ARBA00022553"/>
    </source>
</evidence>
<dbReference type="InterPro" id="IPR036092">
    <property type="entry name" value="Papo_T_antigensf"/>
</dbReference>
<name>A0A286R3T1_POVJC</name>
<dbReference type="CDD" id="cd06257">
    <property type="entry name" value="DnaJ"/>
    <property type="match status" value="1"/>
</dbReference>